<sequence length="714" mass="79849">MTTSLKMTQTPPSCNCGLVEVHQPPSCQSVSPEVRGLPTESSNDEFLDLRIDVMSLADPSDDMLRISAGLRSFVKKGQDTVIYRTAQALYDYGLAGSTSANKAPRKRQAVGKGLKLEMHTDKMQHFESRDTNVGRDTDGDSVQGHESGASMEANAIINGLLKLSDKFARGIEHLQNGTLHKDPTSSQVWKFDYELKQRNHLRHSPTNVTTSETLLKELNRIDSRHNPIVDSAYMRREVETSTFYDSFDFWYRSASSASSDKKISVRLRKKTKMPLDKETVDQFSSHILHLATATQFDCGVLLSYLNWINREKALHQMRNTDPETDSLTEVGDPNGKRIRKLMRMLLPRSVLATFSEDMSKAVHDLFFAFTMLNTMRPNLYDVRKKANNAIATWARASYQAWCIGWGNWYEIPVTQKYEQQRIEYLAMCENAKVLHEKLAPHLRFLEGNKLHRELPRVRVAKAPSHPDKRCKRVRKSWDKHIEVIKKMFPVVTILIWEAPALVCHGAKCETHDLDIQRGLKGRLQRWKGMAKAEDFMPDEDARQNSPTVGAPVKVPLPISCFSKDDTCPSNTGGKDCDDAINENCNQAALKYPGSQDQLSDIIKTTVRSCALSFTRGSLPFVGDQPYDTTPGANLTAITYAACANEFQAILNSCNTPHHIGGYINEGTLNNHGKPNNDIDTTLPIFTIGSANCNTAAQLGVGIPQFATAGNPIGE</sequence>
<dbReference type="AlphaFoldDB" id="A0AA43QK06"/>
<organism evidence="1 2">
    <name type="scientific">Ramalina farinacea</name>
    <dbReference type="NCBI Taxonomy" id="258253"/>
    <lineage>
        <taxon>Eukaryota</taxon>
        <taxon>Fungi</taxon>
        <taxon>Dikarya</taxon>
        <taxon>Ascomycota</taxon>
        <taxon>Pezizomycotina</taxon>
        <taxon>Lecanoromycetes</taxon>
        <taxon>OSLEUM clade</taxon>
        <taxon>Lecanoromycetidae</taxon>
        <taxon>Lecanorales</taxon>
        <taxon>Lecanorineae</taxon>
        <taxon>Ramalinaceae</taxon>
        <taxon>Ramalina</taxon>
    </lineage>
</organism>
<evidence type="ECO:0000313" key="2">
    <source>
        <dbReference type="Proteomes" id="UP001161017"/>
    </source>
</evidence>
<proteinExistence type="predicted"/>
<reference evidence="1" key="1">
    <citation type="journal article" date="2023" name="Genome Biol. Evol.">
        <title>First Whole Genome Sequence and Flow Cytometry Genome Size Data for the Lichen-Forming Fungus Ramalina farinacea (Ascomycota).</title>
        <authorList>
            <person name="Llewellyn T."/>
            <person name="Mian S."/>
            <person name="Hill R."/>
            <person name="Leitch I.J."/>
            <person name="Gaya E."/>
        </authorList>
    </citation>
    <scope>NUCLEOTIDE SEQUENCE</scope>
    <source>
        <strain evidence="1">LIQ254RAFAR</strain>
    </source>
</reference>
<gene>
    <name evidence="1" type="ORF">OHK93_006430</name>
</gene>
<dbReference type="EMBL" id="JAPUFD010000005">
    <property type="protein sequence ID" value="MDI1487162.1"/>
    <property type="molecule type" value="Genomic_DNA"/>
</dbReference>
<comment type="caution">
    <text evidence="1">The sequence shown here is derived from an EMBL/GenBank/DDBJ whole genome shotgun (WGS) entry which is preliminary data.</text>
</comment>
<keyword evidence="2" id="KW-1185">Reference proteome</keyword>
<name>A0AA43QK06_9LECA</name>
<evidence type="ECO:0000313" key="1">
    <source>
        <dbReference type="EMBL" id="MDI1487162.1"/>
    </source>
</evidence>
<dbReference type="Proteomes" id="UP001161017">
    <property type="component" value="Unassembled WGS sequence"/>
</dbReference>
<protein>
    <submittedName>
        <fullName evidence="1">Uncharacterized protein</fullName>
    </submittedName>
</protein>
<accession>A0AA43QK06</accession>